<dbReference type="Pfam" id="PF15978">
    <property type="entry name" value="TnsD"/>
    <property type="match status" value="1"/>
</dbReference>
<evidence type="ECO:0000259" key="1">
    <source>
        <dbReference type="Pfam" id="PF15978"/>
    </source>
</evidence>
<name>A0ABW9BXB1_9BURK</name>
<dbReference type="RefSeq" id="WP_408126959.1">
    <property type="nucleotide sequence ID" value="NZ_JAQQDH010000001.1"/>
</dbReference>
<organism evidence="2 3">
    <name type="scientific">Paraburkholderia strydomiana</name>
    <dbReference type="NCBI Taxonomy" id="1245417"/>
    <lineage>
        <taxon>Bacteria</taxon>
        <taxon>Pseudomonadati</taxon>
        <taxon>Pseudomonadota</taxon>
        <taxon>Betaproteobacteria</taxon>
        <taxon>Burkholderiales</taxon>
        <taxon>Burkholderiaceae</taxon>
        <taxon>Paraburkholderia</taxon>
    </lineage>
</organism>
<sequence length="479" mass="53957">MSFYTFPEALKGQSAASILRMVAECTSCSRARRLHAVSLRRCAPLINSLPCRAKLFCEITEDVYGDSEHILSDYTLRAWQALGMSEASFNCLTSSLIDGRFRTPCPRLLPLLQCQNRTELVCPECALNDWHMHRHSVQYCAHCIDYVTRCYRDGALLESEGEGSTYEGLFCKEGTDSARRNSLIYARTALDLSEKCHCIDTWPAIVAMLTEKGYVRESGRWDVATLKRESERFFAGGFEDARLSEIARLGEFWVFAIRAFSRGRPIHPASIELAYIFATEADEAPVRKKTLPHEPTSRPDDELRSAKRLAWMNHLNDSRDCTRKQLRMKATALWMWLYRHDRDWLVEHRPPRARCAGGRRARPVPSCVRDAIYSERSDPRCSAYGRAPLPSSYQMRVAHGMTETAFARAVAQFGGVGAAAVTPASKEVFVSRRIQTAVNDFAISCSAASTVIARAAGLRTVTVERQLSRCGFLNLEEVL</sequence>
<dbReference type="Proteomes" id="UP001629288">
    <property type="component" value="Unassembled WGS sequence"/>
</dbReference>
<feature type="domain" description="Transposon Tn7 transposition protein TnsD C-terminal" evidence="1">
    <location>
        <begin position="247"/>
        <end position="354"/>
    </location>
</feature>
<comment type="caution">
    <text evidence="2">The sequence shown here is derived from an EMBL/GenBank/DDBJ whole genome shotgun (WGS) entry which is preliminary data.</text>
</comment>
<accession>A0ABW9BXB1</accession>
<evidence type="ECO:0000313" key="3">
    <source>
        <dbReference type="Proteomes" id="UP001629288"/>
    </source>
</evidence>
<dbReference type="EMBL" id="JAQQDH010000001">
    <property type="protein sequence ID" value="MFM0443372.1"/>
    <property type="molecule type" value="Genomic_DNA"/>
</dbReference>
<proteinExistence type="predicted"/>
<reference evidence="2 3" key="1">
    <citation type="journal article" date="2024" name="Chem. Sci.">
        <title>Discovery of megapolipeptins by genome mining of a Burkholderiales bacteria collection.</title>
        <authorList>
            <person name="Paulo B.S."/>
            <person name="Recchia M.J.J."/>
            <person name="Lee S."/>
            <person name="Fergusson C.H."/>
            <person name="Romanowski S.B."/>
            <person name="Hernandez A."/>
            <person name="Krull N."/>
            <person name="Liu D.Y."/>
            <person name="Cavanagh H."/>
            <person name="Bos A."/>
            <person name="Gray C.A."/>
            <person name="Murphy B.T."/>
            <person name="Linington R.G."/>
            <person name="Eustaquio A.S."/>
        </authorList>
    </citation>
    <scope>NUCLEOTIDE SEQUENCE [LARGE SCALE GENOMIC DNA]</scope>
    <source>
        <strain evidence="2 3">RL17-379-BIB-C</strain>
    </source>
</reference>
<gene>
    <name evidence="2" type="ORF">PQR00_07210</name>
</gene>
<keyword evidence="3" id="KW-1185">Reference proteome</keyword>
<dbReference type="InterPro" id="IPR032750">
    <property type="entry name" value="TnsD_C"/>
</dbReference>
<evidence type="ECO:0000313" key="2">
    <source>
        <dbReference type="EMBL" id="MFM0443372.1"/>
    </source>
</evidence>
<protein>
    <submittedName>
        <fullName evidence="2">TnsD family Tn7-like transposition protein</fullName>
    </submittedName>
</protein>